<accession>A0A1E4T9T5</accession>
<comment type="function">
    <text evidence="8">Subunit of the oligosaccharyl transferase (OST) complex that catalyzes the initial transfer of a defined glycan (Glc(3)Man(9)GlcNAc(2) in eukaryotes) from the lipid carrier dolichol-pyrophosphate to an asparagine residue within an Asn-X-Ser/Thr consensus motif in nascent polypeptide chains, the first step in protein N-glycosylation. N-glycosylation occurs cotranslationally and the complex associates with the Sec61 complex at the channel-forming translocon complex that mediates protein translocation across the endoplasmic reticulum (ER). All subunits are required for a maximal enzyme activity.</text>
</comment>
<comment type="subcellular location">
    <subcellularLocation>
        <location evidence="1 8">Endoplasmic reticulum membrane</location>
        <topology evidence="1 8">Multi-pass membrane protein</topology>
    </subcellularLocation>
</comment>
<feature type="transmembrane region" description="Helical" evidence="8">
    <location>
        <begin position="80"/>
        <end position="98"/>
    </location>
</feature>
<feature type="compositionally biased region" description="Polar residues" evidence="9">
    <location>
        <begin position="15"/>
        <end position="32"/>
    </location>
</feature>
<evidence type="ECO:0000256" key="4">
    <source>
        <dbReference type="ARBA" id="ARBA00022692"/>
    </source>
</evidence>
<feature type="transmembrane region" description="Helical" evidence="8">
    <location>
        <begin position="54"/>
        <end position="74"/>
    </location>
</feature>
<comment type="pathway">
    <text evidence="2 8">Protein modification; protein glycosylation.</text>
</comment>
<evidence type="ECO:0000256" key="8">
    <source>
        <dbReference type="RuleBase" id="RU361136"/>
    </source>
</evidence>
<reference evidence="11" key="1">
    <citation type="submission" date="2016-02" db="EMBL/GenBank/DDBJ databases">
        <title>Comparative genomics of biotechnologically important yeasts.</title>
        <authorList>
            <consortium name="DOE Joint Genome Institute"/>
            <person name="Riley R."/>
            <person name="Haridas S."/>
            <person name="Wolfe K.H."/>
            <person name="Lopes M.R."/>
            <person name="Hittinger C.T."/>
            <person name="Goker M."/>
            <person name="Salamov A."/>
            <person name="Wisecaver J."/>
            <person name="Long T.M."/>
            <person name="Aerts A.L."/>
            <person name="Barry K."/>
            <person name="Choi C."/>
            <person name="Clum A."/>
            <person name="Coughlan A.Y."/>
            <person name="Deshpande S."/>
            <person name="Douglass A.P."/>
            <person name="Hanson S.J."/>
            <person name="Klenk H.-P."/>
            <person name="Labutti K."/>
            <person name="Lapidus A."/>
            <person name="Lindquist E."/>
            <person name="Lipzen A."/>
            <person name="Meier-Kolthoff J.P."/>
            <person name="Ohm R.A."/>
            <person name="Otillar R.P."/>
            <person name="Pangilinan J."/>
            <person name="Peng Y."/>
            <person name="Rokas A."/>
            <person name="Rosa C.A."/>
            <person name="Scheuner C."/>
            <person name="Sibirny A.A."/>
            <person name="Slot J.C."/>
            <person name="Stielow J.B."/>
            <person name="Sun H."/>
            <person name="Kurtzman C.P."/>
            <person name="Blackwell M."/>
            <person name="Jeffries T.W."/>
            <person name="Grigoriev I.V."/>
        </authorList>
    </citation>
    <scope>NUCLEOTIDE SEQUENCE [LARGE SCALE GENOMIC DNA]</scope>
    <source>
        <strain evidence="11">NRRL Y-17796</strain>
    </source>
</reference>
<keyword evidence="6 8" id="KW-1133">Transmembrane helix</keyword>
<dbReference type="InterPro" id="IPR003038">
    <property type="entry name" value="DAD/Ost2"/>
</dbReference>
<evidence type="ECO:0000256" key="6">
    <source>
        <dbReference type="ARBA" id="ARBA00022989"/>
    </source>
</evidence>
<comment type="subunit">
    <text evidence="8">Component of the oligosaccharyltransferase (OST) complex.</text>
</comment>
<keyword evidence="4 8" id="KW-0812">Transmembrane</keyword>
<evidence type="ECO:0000256" key="5">
    <source>
        <dbReference type="ARBA" id="ARBA00022824"/>
    </source>
</evidence>
<evidence type="ECO:0000256" key="9">
    <source>
        <dbReference type="SAM" id="MobiDB-lite"/>
    </source>
</evidence>
<evidence type="ECO:0000256" key="1">
    <source>
        <dbReference type="ARBA" id="ARBA00004477"/>
    </source>
</evidence>
<dbReference type="OrthoDB" id="445566at2759"/>
<dbReference type="Pfam" id="PF02109">
    <property type="entry name" value="DAD"/>
    <property type="match status" value="1"/>
</dbReference>
<evidence type="ECO:0000256" key="7">
    <source>
        <dbReference type="ARBA" id="ARBA00023136"/>
    </source>
</evidence>
<dbReference type="AlphaFoldDB" id="A0A1E4T9T5"/>
<evidence type="ECO:0000256" key="2">
    <source>
        <dbReference type="ARBA" id="ARBA00004922"/>
    </source>
</evidence>
<sequence length="137" mass="14706">MSKRIAKKTAKEPISVSSSSANAPKPTKTPSASLWEQFTGAYAKTDRRLMQIDMFMGFTVVVGIIQFLFVVVAGNYPFNAFLAGFAAAVGQFVLLAALRIQTDPANQGEFSSGPGRAFGDFVLASLVLHGFAYSFIN</sequence>
<dbReference type="PANTHER" id="PTHR10705">
    <property type="entry name" value="DOLICHYL-DIPHOSPHOOLIGOSACCHARIDE--PROTEIN GLYCOSYLTRANSFERASE SUBUNIT DAD1"/>
    <property type="match status" value="1"/>
</dbReference>
<name>A0A1E4T9T5_9ASCO</name>
<keyword evidence="11" id="KW-1185">Reference proteome</keyword>
<comment type="similarity">
    <text evidence="3 8">Belongs to the DAD/OST2 family.</text>
</comment>
<evidence type="ECO:0000313" key="10">
    <source>
        <dbReference type="EMBL" id="ODV88512.1"/>
    </source>
</evidence>
<organism evidence="10 11">
    <name type="scientific">Tortispora caseinolytica NRRL Y-17796</name>
    <dbReference type="NCBI Taxonomy" id="767744"/>
    <lineage>
        <taxon>Eukaryota</taxon>
        <taxon>Fungi</taxon>
        <taxon>Dikarya</taxon>
        <taxon>Ascomycota</taxon>
        <taxon>Saccharomycotina</taxon>
        <taxon>Trigonopsidomycetes</taxon>
        <taxon>Trigonopsidales</taxon>
        <taxon>Trigonopsidaceae</taxon>
        <taxon>Tortispora</taxon>
    </lineage>
</organism>
<dbReference type="EMBL" id="KV453843">
    <property type="protein sequence ID" value="ODV88512.1"/>
    <property type="molecule type" value="Genomic_DNA"/>
</dbReference>
<protein>
    <recommendedName>
        <fullName evidence="8">Dolichyl-diphosphooligosaccharide--protein glycosyltransferase subunit OST2</fullName>
        <shortName evidence="8">Oligosaccharyl transferase subunit OST2</shortName>
    </recommendedName>
</protein>
<dbReference type="PANTHER" id="PTHR10705:SF0">
    <property type="entry name" value="DOLICHYL-DIPHOSPHOOLIGOSACCHARIDE--PROTEIN GLYCOSYLTRANSFERASE SUBUNIT DAD1"/>
    <property type="match status" value="1"/>
</dbReference>
<keyword evidence="7 8" id="KW-0472">Membrane</keyword>
<gene>
    <name evidence="10" type="ORF">CANCADRAFT_32090</name>
</gene>
<dbReference type="PIRSF" id="PIRSF005588">
    <property type="entry name" value="DAD"/>
    <property type="match status" value="1"/>
</dbReference>
<feature type="region of interest" description="Disordered" evidence="9">
    <location>
        <begin position="1"/>
        <end position="32"/>
    </location>
</feature>
<evidence type="ECO:0000256" key="3">
    <source>
        <dbReference type="ARBA" id="ARBA00009386"/>
    </source>
</evidence>
<dbReference type="Proteomes" id="UP000095023">
    <property type="component" value="Unassembled WGS sequence"/>
</dbReference>
<dbReference type="GO" id="GO:0008250">
    <property type="term" value="C:oligosaccharyltransferase complex"/>
    <property type="evidence" value="ECO:0007669"/>
    <property type="project" value="EnsemblFungi"/>
</dbReference>
<keyword evidence="5 8" id="KW-0256">Endoplasmic reticulum</keyword>
<comment type="caution">
    <text evidence="8">Lacks conserved residue(s) required for the propagation of feature annotation.</text>
</comment>
<dbReference type="GO" id="GO:0006487">
    <property type="term" value="P:protein N-linked glycosylation"/>
    <property type="evidence" value="ECO:0007669"/>
    <property type="project" value="EnsemblFungi"/>
</dbReference>
<proteinExistence type="inferred from homology"/>
<evidence type="ECO:0000313" key="11">
    <source>
        <dbReference type="Proteomes" id="UP000095023"/>
    </source>
</evidence>
<dbReference type="UniPathway" id="UPA00378"/>